<keyword evidence="3 5" id="KW-0808">Transferase</keyword>
<proteinExistence type="inferred from homology"/>
<dbReference type="Gene3D" id="3.90.550.10">
    <property type="entry name" value="Spore Coat Polysaccharide Biosynthesis Protein SpsA, Chain A"/>
    <property type="match status" value="1"/>
</dbReference>
<dbReference type="PANTHER" id="PTHR43179">
    <property type="entry name" value="RHAMNOSYLTRANSFERASE WBBL"/>
    <property type="match status" value="1"/>
</dbReference>
<keyword evidence="2" id="KW-0328">Glycosyltransferase</keyword>
<comment type="caution">
    <text evidence="5">The sequence shown here is derived from an EMBL/GenBank/DDBJ whole genome shotgun (WGS) entry which is preliminary data.</text>
</comment>
<comment type="similarity">
    <text evidence="1">Belongs to the glycosyltransferase 2 family.</text>
</comment>
<dbReference type="GO" id="GO:0016757">
    <property type="term" value="F:glycosyltransferase activity"/>
    <property type="evidence" value="ECO:0007669"/>
    <property type="project" value="UniProtKB-KW"/>
</dbReference>
<dbReference type="PANTHER" id="PTHR43179:SF12">
    <property type="entry name" value="GALACTOFURANOSYLTRANSFERASE GLFT2"/>
    <property type="match status" value="1"/>
</dbReference>
<evidence type="ECO:0000256" key="3">
    <source>
        <dbReference type="ARBA" id="ARBA00022679"/>
    </source>
</evidence>
<dbReference type="Pfam" id="PF00535">
    <property type="entry name" value="Glycos_transf_2"/>
    <property type="match status" value="1"/>
</dbReference>
<dbReference type="EMBL" id="WVHS01000005">
    <property type="protein sequence ID" value="MXV17407.1"/>
    <property type="molecule type" value="Genomic_DNA"/>
</dbReference>
<dbReference type="InterPro" id="IPR001173">
    <property type="entry name" value="Glyco_trans_2-like"/>
</dbReference>
<dbReference type="Proteomes" id="UP000451233">
    <property type="component" value="Unassembled WGS sequence"/>
</dbReference>
<evidence type="ECO:0000259" key="4">
    <source>
        <dbReference type="Pfam" id="PF00535"/>
    </source>
</evidence>
<gene>
    <name evidence="5" type="ORF">GS398_19065</name>
</gene>
<dbReference type="InterPro" id="IPR029044">
    <property type="entry name" value="Nucleotide-diphossugar_trans"/>
</dbReference>
<evidence type="ECO:0000256" key="2">
    <source>
        <dbReference type="ARBA" id="ARBA00022676"/>
    </source>
</evidence>
<name>A0A7K1Y3F9_9SPHI</name>
<dbReference type="AlphaFoldDB" id="A0A7K1Y3F9"/>
<protein>
    <submittedName>
        <fullName evidence="5">Glycosyltransferase</fullName>
    </submittedName>
</protein>
<dbReference type="RefSeq" id="WP_160908416.1">
    <property type="nucleotide sequence ID" value="NZ_WVHS01000005.1"/>
</dbReference>
<organism evidence="5 6">
    <name type="scientific">Hufsiella ginkgonis</name>
    <dbReference type="NCBI Taxonomy" id="2695274"/>
    <lineage>
        <taxon>Bacteria</taxon>
        <taxon>Pseudomonadati</taxon>
        <taxon>Bacteroidota</taxon>
        <taxon>Sphingobacteriia</taxon>
        <taxon>Sphingobacteriales</taxon>
        <taxon>Sphingobacteriaceae</taxon>
        <taxon>Hufsiella</taxon>
    </lineage>
</organism>
<keyword evidence="6" id="KW-1185">Reference proteome</keyword>
<sequence>MAPHRIAVMASCYNRKQTTLRFLQSLTVQPAFANNETDVYLLDDGSTDGTAAAIAEKFPFVKVVPGSGALFWAGGMRTVWQHARAQKDYDLFLLCNDDVVLFENALGDLVAQYERVNKTGVILVGSTLSEQSGKLSYGGFILRKPGHCKYDPVLPDEQELVRCHLGNGNILMVDRATVQKIGIFTEAYTHYFADFDYTLRASQSGIDILVPPGYYGYCEDDHGNKWLPGSIPLKERIRYLYSPKGMAFSEHLLYIKKHFPGDYFSEWSKLWLQTLFPIVWDTFKRGDDAY</sequence>
<accession>A0A7K1Y3F9</accession>
<evidence type="ECO:0000313" key="5">
    <source>
        <dbReference type="EMBL" id="MXV17407.1"/>
    </source>
</evidence>
<dbReference type="SUPFAM" id="SSF53448">
    <property type="entry name" value="Nucleotide-diphospho-sugar transferases"/>
    <property type="match status" value="1"/>
</dbReference>
<evidence type="ECO:0000313" key="6">
    <source>
        <dbReference type="Proteomes" id="UP000451233"/>
    </source>
</evidence>
<feature type="domain" description="Glycosyltransferase 2-like" evidence="4">
    <location>
        <begin position="11"/>
        <end position="123"/>
    </location>
</feature>
<reference evidence="5 6" key="1">
    <citation type="submission" date="2019-11" db="EMBL/GenBank/DDBJ databases">
        <title>Pedobacter sp. HMF7056 Genome sequencing and assembly.</title>
        <authorList>
            <person name="Kang H."/>
            <person name="Kim H."/>
            <person name="Joh K."/>
        </authorList>
    </citation>
    <scope>NUCLEOTIDE SEQUENCE [LARGE SCALE GENOMIC DNA]</scope>
    <source>
        <strain evidence="5 6">HMF7056</strain>
    </source>
</reference>
<evidence type="ECO:0000256" key="1">
    <source>
        <dbReference type="ARBA" id="ARBA00006739"/>
    </source>
</evidence>